<comment type="subcellular location">
    <subcellularLocation>
        <location evidence="1">Membrane</location>
        <topology evidence="1">Multi-pass membrane protein</topology>
    </subcellularLocation>
</comment>
<evidence type="ECO:0000256" key="1">
    <source>
        <dbReference type="ARBA" id="ARBA00004141"/>
    </source>
</evidence>
<dbReference type="GO" id="GO:0005886">
    <property type="term" value="C:plasma membrane"/>
    <property type="evidence" value="ECO:0007669"/>
    <property type="project" value="TreeGrafter"/>
</dbReference>
<evidence type="ECO:0000256" key="5">
    <source>
        <dbReference type="SAM" id="Phobius"/>
    </source>
</evidence>
<dbReference type="Gene3D" id="2.40.50.140">
    <property type="entry name" value="Nucleic acid-binding proteins"/>
    <property type="match status" value="1"/>
</dbReference>
<evidence type="ECO:0000313" key="7">
    <source>
        <dbReference type="EMBL" id="HGE75463.1"/>
    </source>
</evidence>
<reference evidence="7" key="1">
    <citation type="journal article" date="2020" name="mSystems">
        <title>Genome- and Community-Level Interaction Insights into Carbon Utilization and Element Cycling Functions of Hydrothermarchaeota in Hydrothermal Sediment.</title>
        <authorList>
            <person name="Zhou Z."/>
            <person name="Liu Y."/>
            <person name="Xu W."/>
            <person name="Pan J."/>
            <person name="Luo Z.H."/>
            <person name="Li M."/>
        </authorList>
    </citation>
    <scope>NUCLEOTIDE SEQUENCE [LARGE SCALE GENOMIC DNA]</scope>
    <source>
        <strain evidence="7">SpSt-966</strain>
    </source>
</reference>
<feature type="transmembrane region" description="Helical" evidence="5">
    <location>
        <begin position="32"/>
        <end position="61"/>
    </location>
</feature>
<evidence type="ECO:0000256" key="4">
    <source>
        <dbReference type="ARBA" id="ARBA00023136"/>
    </source>
</evidence>
<evidence type="ECO:0000256" key="3">
    <source>
        <dbReference type="ARBA" id="ARBA00022989"/>
    </source>
</evidence>
<keyword evidence="4 5" id="KW-0472">Membrane</keyword>
<sequence>MALLFWIILGALMCATEIFIPTFFLFWFGLGAFAAAVTSLFVGIIVQIIVFIVVSAVLVIFTRPIALKILQRRDSPRKISIDEIIGGKALVIETIDPERNKGKIKISGDIWRAVSSDGSIIEMNEYVIIIRVEGTKVIVRKEDQK</sequence>
<dbReference type="AlphaFoldDB" id="A0A7V3REZ9"/>
<dbReference type="EMBL" id="DTPE01000199">
    <property type="protein sequence ID" value="HGE75463.1"/>
    <property type="molecule type" value="Genomic_DNA"/>
</dbReference>
<evidence type="ECO:0000259" key="6">
    <source>
        <dbReference type="Pfam" id="PF01957"/>
    </source>
</evidence>
<feature type="domain" description="NfeD-like C-terminal" evidence="6">
    <location>
        <begin position="82"/>
        <end position="141"/>
    </location>
</feature>
<proteinExistence type="predicted"/>
<protein>
    <submittedName>
        <fullName evidence="7">NfeD family protein</fullName>
    </submittedName>
</protein>
<gene>
    <name evidence="7" type="ORF">ENX73_04990</name>
</gene>
<name>A0A7V3REZ9_9BACT</name>
<comment type="caution">
    <text evidence="7">The sequence shown here is derived from an EMBL/GenBank/DDBJ whole genome shotgun (WGS) entry which is preliminary data.</text>
</comment>
<keyword evidence="2 5" id="KW-0812">Transmembrane</keyword>
<accession>A0A7V3REZ9</accession>
<dbReference type="InterPro" id="IPR052165">
    <property type="entry name" value="Membrane_assoc_protease"/>
</dbReference>
<dbReference type="InterPro" id="IPR012340">
    <property type="entry name" value="NA-bd_OB-fold"/>
</dbReference>
<dbReference type="SUPFAM" id="SSF141322">
    <property type="entry name" value="NfeD domain-like"/>
    <property type="match status" value="1"/>
</dbReference>
<keyword evidence="3 5" id="KW-1133">Transmembrane helix</keyword>
<dbReference type="PANTHER" id="PTHR33507">
    <property type="entry name" value="INNER MEMBRANE PROTEIN YBBJ"/>
    <property type="match status" value="1"/>
</dbReference>
<evidence type="ECO:0000256" key="2">
    <source>
        <dbReference type="ARBA" id="ARBA00022692"/>
    </source>
</evidence>
<dbReference type="Pfam" id="PF01957">
    <property type="entry name" value="NfeD"/>
    <property type="match status" value="1"/>
</dbReference>
<dbReference type="PANTHER" id="PTHR33507:SF3">
    <property type="entry name" value="INNER MEMBRANE PROTEIN YBBJ"/>
    <property type="match status" value="1"/>
</dbReference>
<organism evidence="7">
    <name type="scientific">Mesoaciditoga lauensis</name>
    <dbReference type="NCBI Taxonomy" id="1495039"/>
    <lineage>
        <taxon>Bacteria</taxon>
        <taxon>Thermotogati</taxon>
        <taxon>Thermotogota</taxon>
        <taxon>Thermotogae</taxon>
        <taxon>Mesoaciditogales</taxon>
        <taxon>Mesoaciditogaceae</taxon>
        <taxon>Mesoaciditoga</taxon>
    </lineage>
</organism>
<dbReference type="InterPro" id="IPR002810">
    <property type="entry name" value="NfeD-like_C"/>
</dbReference>